<gene>
    <name evidence="1" type="ORF">QNI22_31865</name>
</gene>
<name>A0AAE3R7W1_9BACT</name>
<dbReference type="EMBL" id="JASJOU010000015">
    <property type="protein sequence ID" value="MDJ1505296.1"/>
    <property type="molecule type" value="Genomic_DNA"/>
</dbReference>
<evidence type="ECO:0000313" key="2">
    <source>
        <dbReference type="Proteomes" id="UP001232063"/>
    </source>
</evidence>
<reference evidence="1" key="1">
    <citation type="submission" date="2023-05" db="EMBL/GenBank/DDBJ databases">
        <authorList>
            <person name="Zhang X."/>
        </authorList>
    </citation>
    <scope>NUCLEOTIDE SEQUENCE</scope>
    <source>
        <strain evidence="1">BD1B2-1</strain>
    </source>
</reference>
<accession>A0AAE3R7W1</accession>
<comment type="caution">
    <text evidence="1">The sequence shown here is derived from an EMBL/GenBank/DDBJ whole genome shotgun (WGS) entry which is preliminary data.</text>
</comment>
<organism evidence="1 2">
    <name type="scientific">Xanthocytophaga agilis</name>
    <dbReference type="NCBI Taxonomy" id="3048010"/>
    <lineage>
        <taxon>Bacteria</taxon>
        <taxon>Pseudomonadati</taxon>
        <taxon>Bacteroidota</taxon>
        <taxon>Cytophagia</taxon>
        <taxon>Cytophagales</taxon>
        <taxon>Rhodocytophagaceae</taxon>
        <taxon>Xanthocytophaga</taxon>
    </lineage>
</organism>
<evidence type="ECO:0000313" key="1">
    <source>
        <dbReference type="EMBL" id="MDJ1505296.1"/>
    </source>
</evidence>
<protein>
    <submittedName>
        <fullName evidence="1">Uncharacterized protein</fullName>
    </submittedName>
</protein>
<proteinExistence type="predicted"/>
<dbReference type="RefSeq" id="WP_314517207.1">
    <property type="nucleotide sequence ID" value="NZ_JASJOU010000015.1"/>
</dbReference>
<dbReference type="Proteomes" id="UP001232063">
    <property type="component" value="Unassembled WGS sequence"/>
</dbReference>
<sequence length="159" mass="18333">MTLFNHYELTDFFFIDLFQSLLGPSADKVNRLNVNLENAEKRLKTIEGTYYVRFQKDSSFLTQTGAVWFARKDIESARYYATGGREGYAVSDRVQDDAGLNRFDPRVKKLLQEITDVESKVKEMEKAKGYEFVAVRDNNIIYKDTETGKELSAKESSQI</sequence>
<dbReference type="AlphaFoldDB" id="A0AAE3R7W1"/>
<keyword evidence="2" id="KW-1185">Reference proteome</keyword>